<organism evidence="1 2">
    <name type="scientific">Meishania litoralis</name>
    <dbReference type="NCBI Taxonomy" id="3434685"/>
    <lineage>
        <taxon>Bacteria</taxon>
        <taxon>Pseudomonadati</taxon>
        <taxon>Bacteroidota</taxon>
        <taxon>Flavobacteriia</taxon>
        <taxon>Flavobacteriales</taxon>
        <taxon>Flavobacteriaceae</taxon>
        <taxon>Meishania</taxon>
    </lineage>
</organism>
<gene>
    <name evidence="1" type="ORF">ACEZ3G_07970</name>
</gene>
<reference evidence="1" key="1">
    <citation type="submission" date="2024-09" db="EMBL/GenBank/DDBJ databases">
        <authorList>
            <person name="Liu J."/>
        </authorList>
    </citation>
    <scope>NUCLEOTIDE SEQUENCE</scope>
    <source>
        <strain evidence="1">NBU2967</strain>
    </source>
</reference>
<keyword evidence="2" id="KW-1185">Reference proteome</keyword>
<sequence length="217" mass="25200">MEPIIRTTENIDWITILIFGSLLFVVIAKGIFYNRFLNFAILPFNNKYIFMYNKKEKLVNWFHIFFSIFLIINFSLFVFFIWKAFSEPSQQIDAAVFLMILAGMIGFIGVKVLLQFANGFIFGTNRAISEIIFKKSSYLNHSGFIMFLANVILAYLLKDSKLVIYVALALIFFVNGIGWITLLRNHQKLISNNFFYFILYLCALEIAPLIILGSYLK</sequence>
<proteinExistence type="predicted"/>
<dbReference type="Proteomes" id="UP001595191">
    <property type="component" value="Unassembled WGS sequence"/>
</dbReference>
<comment type="caution">
    <text evidence="1">The sequence shown here is derived from an EMBL/GenBank/DDBJ whole genome shotgun (WGS) entry which is preliminary data.</text>
</comment>
<evidence type="ECO:0000313" key="1">
    <source>
        <dbReference type="EMBL" id="MFH6603409.1"/>
    </source>
</evidence>
<name>A0ACC7LIN1_9FLAO</name>
<dbReference type="EMBL" id="JBHFPV010000001">
    <property type="protein sequence ID" value="MFH6603409.1"/>
    <property type="molecule type" value="Genomic_DNA"/>
</dbReference>
<evidence type="ECO:0000313" key="2">
    <source>
        <dbReference type="Proteomes" id="UP001595191"/>
    </source>
</evidence>
<protein>
    <submittedName>
        <fullName evidence="1">DUF4271 domain-containing protein</fullName>
    </submittedName>
</protein>
<accession>A0ACC7LIN1</accession>